<dbReference type="CAZy" id="GT2">
    <property type="family name" value="Glycosyltransferase Family 2"/>
</dbReference>
<dbReference type="InterPro" id="IPR029044">
    <property type="entry name" value="Nucleotide-diphossugar_trans"/>
</dbReference>
<dbReference type="PANTHER" id="PTHR22916:SF3">
    <property type="entry name" value="UDP-GLCNAC:BETAGAL BETA-1,3-N-ACETYLGLUCOSAMINYLTRANSFERASE-LIKE PROTEIN 1"/>
    <property type="match status" value="1"/>
</dbReference>
<dbReference type="CDD" id="cd04196">
    <property type="entry name" value="GT_2_like_d"/>
    <property type="match status" value="1"/>
</dbReference>
<dbReference type="AlphaFoldDB" id="C7LP21"/>
<dbReference type="Pfam" id="PF00535">
    <property type="entry name" value="Glycos_transf_2"/>
    <property type="match status" value="1"/>
</dbReference>
<sequence>MRGDGFNAMISVCMATYNGEKYIHCQIASILKQLASDDELIISDDGSSDGTLSIIEGFCDSRISSICNVGAPGLLFNIENALRLAQGKYVFLADQDDVWLPGRIAEMTSALHEFDVVVSDAIVTDQYLTVTHPSLFQLLGSGSGIIKNLIKNTYVGCCMAFRKTVLEAALPFPQDTPMHDWWIGMIGELNFSICFLRRPLLYYRRHDANLSCTVFGSKYAIKQKFVWRYVMSKNLIRRQLEF</sequence>
<dbReference type="eggNOG" id="COG0463">
    <property type="taxonomic scope" value="Bacteria"/>
</dbReference>
<dbReference type="EMBL" id="CP001629">
    <property type="protein sequence ID" value="ACU91337.1"/>
    <property type="molecule type" value="Genomic_DNA"/>
</dbReference>
<dbReference type="PANTHER" id="PTHR22916">
    <property type="entry name" value="GLYCOSYLTRANSFERASE"/>
    <property type="match status" value="1"/>
</dbReference>
<dbReference type="InterPro" id="IPR001173">
    <property type="entry name" value="Glyco_trans_2-like"/>
</dbReference>
<protein>
    <submittedName>
        <fullName evidence="2">Glycosyl transferase family 2</fullName>
    </submittedName>
</protein>
<accession>C7LP21</accession>
<evidence type="ECO:0000259" key="1">
    <source>
        <dbReference type="Pfam" id="PF00535"/>
    </source>
</evidence>
<reference evidence="2 3" key="1">
    <citation type="journal article" date="2009" name="Stand. Genomic Sci.">
        <title>Complete genome sequence of Desulfomicrobium baculatum type strain (X).</title>
        <authorList>
            <person name="Copeland A."/>
            <person name="Spring S."/>
            <person name="Goker M."/>
            <person name="Schneider S."/>
            <person name="Lapidus A."/>
            <person name="Del Rio T.G."/>
            <person name="Tice H."/>
            <person name="Cheng J.F."/>
            <person name="Chen F."/>
            <person name="Nolan M."/>
            <person name="Bruce D."/>
            <person name="Goodwin L."/>
            <person name="Pitluck S."/>
            <person name="Ivanova N."/>
            <person name="Mavrommatis K."/>
            <person name="Ovchinnikova G."/>
            <person name="Pati A."/>
            <person name="Chen A."/>
            <person name="Palaniappan K."/>
            <person name="Land M."/>
            <person name="Hauser L."/>
            <person name="Chang Y.J."/>
            <person name="Jeffries C.C."/>
            <person name="Meincke L."/>
            <person name="Sims D."/>
            <person name="Brettin T."/>
            <person name="Detter J.C."/>
            <person name="Han C."/>
            <person name="Chain P."/>
            <person name="Bristow J."/>
            <person name="Eisen J.A."/>
            <person name="Markowitz V."/>
            <person name="Hugenholtz P."/>
            <person name="Kyrpides N.C."/>
            <person name="Klenk H.P."/>
            <person name="Lucas S."/>
        </authorList>
    </citation>
    <scope>NUCLEOTIDE SEQUENCE [LARGE SCALE GENOMIC DNA]</scope>
    <source>
        <strain evidence="3">DSM 4028 / VKM B-1378 / X</strain>
    </source>
</reference>
<dbReference type="SUPFAM" id="SSF53448">
    <property type="entry name" value="Nucleotide-diphospho-sugar transferases"/>
    <property type="match status" value="1"/>
</dbReference>
<gene>
    <name evidence="2" type="ordered locus">Dbac_3263</name>
</gene>
<feature type="domain" description="Glycosyltransferase 2-like" evidence="1">
    <location>
        <begin position="11"/>
        <end position="167"/>
    </location>
</feature>
<dbReference type="HOGENOM" id="CLU_025996_2_2_7"/>
<keyword evidence="3" id="KW-1185">Reference proteome</keyword>
<keyword evidence="2" id="KW-0808">Transferase</keyword>
<evidence type="ECO:0000313" key="2">
    <source>
        <dbReference type="EMBL" id="ACU91337.1"/>
    </source>
</evidence>
<dbReference type="KEGG" id="dba:Dbac_3263"/>
<evidence type="ECO:0000313" key="3">
    <source>
        <dbReference type="Proteomes" id="UP000002216"/>
    </source>
</evidence>
<proteinExistence type="predicted"/>
<dbReference type="STRING" id="525897.Dbac_3263"/>
<dbReference type="Proteomes" id="UP000002216">
    <property type="component" value="Chromosome"/>
</dbReference>
<dbReference type="Gene3D" id="3.90.550.10">
    <property type="entry name" value="Spore Coat Polysaccharide Biosynthesis Protein SpsA, Chain A"/>
    <property type="match status" value="1"/>
</dbReference>
<dbReference type="GO" id="GO:0016758">
    <property type="term" value="F:hexosyltransferase activity"/>
    <property type="evidence" value="ECO:0007669"/>
    <property type="project" value="UniProtKB-ARBA"/>
</dbReference>
<organism evidence="2 3">
    <name type="scientific">Desulfomicrobium baculatum (strain DSM 4028 / VKM B-1378 / X)</name>
    <name type="common">Desulfovibrio baculatus</name>
    <dbReference type="NCBI Taxonomy" id="525897"/>
    <lineage>
        <taxon>Bacteria</taxon>
        <taxon>Pseudomonadati</taxon>
        <taxon>Thermodesulfobacteriota</taxon>
        <taxon>Desulfovibrionia</taxon>
        <taxon>Desulfovibrionales</taxon>
        <taxon>Desulfomicrobiaceae</taxon>
        <taxon>Desulfomicrobium</taxon>
    </lineage>
</organism>
<name>C7LP21_DESBD</name>